<comment type="caution">
    <text evidence="4">The sequence shown here is derived from an EMBL/GenBank/DDBJ whole genome shotgun (WGS) entry which is preliminary data.</text>
</comment>
<dbReference type="CDD" id="cd02612">
    <property type="entry name" value="HAD_PGPPase"/>
    <property type="match status" value="1"/>
</dbReference>
<dbReference type="EC" id="3.1.3.-" evidence="4"/>
<protein>
    <submittedName>
        <fullName evidence="4">HAD-IB family hydrolase</fullName>
        <ecNumber evidence="4">3.1.3.-</ecNumber>
    </submittedName>
</protein>
<name>A0ABU1G4I4_9GAMM</name>
<evidence type="ECO:0000313" key="4">
    <source>
        <dbReference type="EMBL" id="MDR5867862.1"/>
    </source>
</evidence>
<evidence type="ECO:0000313" key="5">
    <source>
        <dbReference type="Proteomes" id="UP001264519"/>
    </source>
</evidence>
<dbReference type="Gene3D" id="3.40.50.1000">
    <property type="entry name" value="HAD superfamily/HAD-like"/>
    <property type="match status" value="1"/>
</dbReference>
<accession>A0ABU1G4I4</accession>
<keyword evidence="5" id="KW-1185">Reference proteome</keyword>
<evidence type="ECO:0000256" key="2">
    <source>
        <dbReference type="ARBA" id="ARBA00022801"/>
    </source>
</evidence>
<proteinExistence type="predicted"/>
<keyword evidence="3" id="KW-0460">Magnesium</keyword>
<dbReference type="InterPro" id="IPR023214">
    <property type="entry name" value="HAD_sf"/>
</dbReference>
<gene>
    <name evidence="4" type="ORF">QC818_13805</name>
</gene>
<sequence>MSATPEGLSLALFDLDDTLLDGDITGLWNQWLIERGWIADAATHRATWAAHMADYAAGTLDFEAHLTFLLAPLTGRPVREVAQEVTACLEARVLPRLFPGGRARLDWHRRQGHRTLIISASTAQLVAPLARRLGCDAALATDLEVVDGRYTGRAAGTRTFRDGKLRALSEWLDGAAVRESWGYSDSRNDLPLLEAVDRPHAIHPDATLAAVARQRGWAMPCWREAAPAARG</sequence>
<evidence type="ECO:0000256" key="1">
    <source>
        <dbReference type="ARBA" id="ARBA00022723"/>
    </source>
</evidence>
<dbReference type="InterPro" id="IPR006385">
    <property type="entry name" value="HAD_hydro_SerB1"/>
</dbReference>
<keyword evidence="2 4" id="KW-0378">Hydrolase</keyword>
<dbReference type="SUPFAM" id="SSF56784">
    <property type="entry name" value="HAD-like"/>
    <property type="match status" value="1"/>
</dbReference>
<dbReference type="InterPro" id="IPR050582">
    <property type="entry name" value="HAD-like_SerB"/>
</dbReference>
<dbReference type="NCBIfam" id="TIGR01490">
    <property type="entry name" value="HAD-SF-IB-hyp1"/>
    <property type="match status" value="1"/>
</dbReference>
<dbReference type="Proteomes" id="UP001264519">
    <property type="component" value="Unassembled WGS sequence"/>
</dbReference>
<keyword evidence="1" id="KW-0479">Metal-binding</keyword>
<organism evidence="4 5">
    <name type="scientific">Halomonas koreensis</name>
    <dbReference type="NCBI Taxonomy" id="245385"/>
    <lineage>
        <taxon>Bacteria</taxon>
        <taxon>Pseudomonadati</taxon>
        <taxon>Pseudomonadota</taxon>
        <taxon>Gammaproteobacteria</taxon>
        <taxon>Oceanospirillales</taxon>
        <taxon>Halomonadaceae</taxon>
        <taxon>Halomonas</taxon>
    </lineage>
</organism>
<dbReference type="Pfam" id="PF12710">
    <property type="entry name" value="HAD"/>
    <property type="match status" value="1"/>
</dbReference>
<dbReference type="EMBL" id="JARWAK010000012">
    <property type="protein sequence ID" value="MDR5867862.1"/>
    <property type="molecule type" value="Genomic_DNA"/>
</dbReference>
<dbReference type="PANTHER" id="PTHR43344">
    <property type="entry name" value="PHOSPHOSERINE PHOSPHATASE"/>
    <property type="match status" value="1"/>
</dbReference>
<dbReference type="GO" id="GO:0016787">
    <property type="term" value="F:hydrolase activity"/>
    <property type="evidence" value="ECO:0007669"/>
    <property type="project" value="UniProtKB-KW"/>
</dbReference>
<dbReference type="RefSeq" id="WP_309653442.1">
    <property type="nucleotide sequence ID" value="NZ_JARWAK010000012.1"/>
</dbReference>
<dbReference type="PANTHER" id="PTHR43344:SF13">
    <property type="entry name" value="PHOSPHATASE RV3661-RELATED"/>
    <property type="match status" value="1"/>
</dbReference>
<dbReference type="NCBIfam" id="TIGR01488">
    <property type="entry name" value="HAD-SF-IB"/>
    <property type="match status" value="1"/>
</dbReference>
<evidence type="ECO:0000256" key="3">
    <source>
        <dbReference type="ARBA" id="ARBA00022842"/>
    </source>
</evidence>
<dbReference type="InterPro" id="IPR036412">
    <property type="entry name" value="HAD-like_sf"/>
</dbReference>
<reference evidence="4 5" key="1">
    <citation type="submission" date="2023-04" db="EMBL/GenBank/DDBJ databases">
        <title>A long-awaited taxogenomic arrangement of the family Halomonadaceae.</title>
        <authorList>
            <person name="De La Haba R."/>
            <person name="Chuvochina M."/>
            <person name="Wittouck S."/>
            <person name="Arahal D.R."/>
            <person name="Sanchez-Porro C."/>
            <person name="Hugenholtz P."/>
            <person name="Ventosa A."/>
        </authorList>
    </citation>
    <scope>NUCLEOTIDE SEQUENCE [LARGE SCALE GENOMIC DNA]</scope>
    <source>
        <strain evidence="4 5">DSM 23530</strain>
    </source>
</reference>
<dbReference type="Gene3D" id="1.20.1440.100">
    <property type="entry name" value="SG protein - dephosphorylation function"/>
    <property type="match status" value="1"/>
</dbReference>